<accession>A0A2S6HNX5</accession>
<organism evidence="3 4">
    <name type="scientific">Lacrimispora xylanisolvens</name>
    <dbReference type="NCBI Taxonomy" id="384636"/>
    <lineage>
        <taxon>Bacteria</taxon>
        <taxon>Bacillati</taxon>
        <taxon>Bacillota</taxon>
        <taxon>Clostridia</taxon>
        <taxon>Lachnospirales</taxon>
        <taxon>Lachnospiraceae</taxon>
        <taxon>Lacrimispora</taxon>
    </lineage>
</organism>
<evidence type="ECO:0000259" key="2">
    <source>
        <dbReference type="Pfam" id="PF14317"/>
    </source>
</evidence>
<feature type="transmembrane region" description="Helical" evidence="1">
    <location>
        <begin position="52"/>
        <end position="74"/>
    </location>
</feature>
<comment type="caution">
    <text evidence="3">The sequence shown here is derived from an EMBL/GenBank/DDBJ whole genome shotgun (WGS) entry which is preliminary data.</text>
</comment>
<gene>
    <name evidence="3" type="ORF">BXY41_111149</name>
</gene>
<feature type="domain" description="YcxB-like C-terminal" evidence="2">
    <location>
        <begin position="94"/>
        <end position="155"/>
    </location>
</feature>
<keyword evidence="1" id="KW-1133">Transmembrane helix</keyword>
<sequence>MLLEFTYTKKEYADGWRRFFFLTKVIKKFDLVVMAFSLLIPLYLFYQYGFTRFYIMLALVIYFFNLVIVAVFFIRPYMFYQEYEQLHHAYKLLFEDDKITFDAHAIHSTLSWDIYKHYMENKDYFYIIQKKRTYTLIPKRIFASENELSAFRQLLTDHLTTP</sequence>
<evidence type="ECO:0000256" key="1">
    <source>
        <dbReference type="SAM" id="Phobius"/>
    </source>
</evidence>
<dbReference type="InterPro" id="IPR025588">
    <property type="entry name" value="YcxB-like_C"/>
</dbReference>
<keyword evidence="1" id="KW-0812">Transmembrane</keyword>
<dbReference type="RefSeq" id="WP_170072467.1">
    <property type="nucleotide sequence ID" value="NZ_PTJA01000011.1"/>
</dbReference>
<dbReference type="AlphaFoldDB" id="A0A2S6HNX5"/>
<reference evidence="3 4" key="1">
    <citation type="submission" date="2018-02" db="EMBL/GenBank/DDBJ databases">
        <title>Genomic Encyclopedia of Archaeal and Bacterial Type Strains, Phase II (KMG-II): from individual species to whole genera.</title>
        <authorList>
            <person name="Goeker M."/>
        </authorList>
    </citation>
    <scope>NUCLEOTIDE SEQUENCE [LARGE SCALE GENOMIC DNA]</scope>
    <source>
        <strain evidence="3 4">DSM 3808</strain>
    </source>
</reference>
<protein>
    <submittedName>
        <fullName evidence="3">YcxB-like protein</fullName>
    </submittedName>
</protein>
<dbReference type="Proteomes" id="UP000237749">
    <property type="component" value="Unassembled WGS sequence"/>
</dbReference>
<proteinExistence type="predicted"/>
<keyword evidence="1" id="KW-0472">Membrane</keyword>
<feature type="transmembrane region" description="Helical" evidence="1">
    <location>
        <begin position="29"/>
        <end position="46"/>
    </location>
</feature>
<evidence type="ECO:0000313" key="3">
    <source>
        <dbReference type="EMBL" id="PPK79213.1"/>
    </source>
</evidence>
<evidence type="ECO:0000313" key="4">
    <source>
        <dbReference type="Proteomes" id="UP000237749"/>
    </source>
</evidence>
<keyword evidence="4" id="KW-1185">Reference proteome</keyword>
<dbReference type="EMBL" id="PTJA01000011">
    <property type="protein sequence ID" value="PPK79213.1"/>
    <property type="molecule type" value="Genomic_DNA"/>
</dbReference>
<name>A0A2S6HNX5_9FIRM</name>
<dbReference type="Pfam" id="PF14317">
    <property type="entry name" value="YcxB"/>
    <property type="match status" value="1"/>
</dbReference>